<dbReference type="Pfam" id="PF00296">
    <property type="entry name" value="Bac_luciferase"/>
    <property type="match status" value="1"/>
</dbReference>
<dbReference type="InterPro" id="IPR036187">
    <property type="entry name" value="DNA_mismatch_repair_MutS_sf"/>
</dbReference>
<dbReference type="Pfam" id="PF01624">
    <property type="entry name" value="MutS_I"/>
    <property type="match status" value="1"/>
</dbReference>
<dbReference type="PANTHER" id="PTHR11361">
    <property type="entry name" value="DNA MISMATCH REPAIR PROTEIN MUTS FAMILY MEMBER"/>
    <property type="match status" value="1"/>
</dbReference>
<dbReference type="GO" id="GO:0050660">
    <property type="term" value="F:flavin adenine dinucleotide binding"/>
    <property type="evidence" value="ECO:0007669"/>
    <property type="project" value="InterPro"/>
</dbReference>
<dbReference type="NCBIfam" id="NF003810">
    <property type="entry name" value="PRK05399.1"/>
    <property type="match status" value="1"/>
</dbReference>
<evidence type="ECO:0000256" key="11">
    <source>
        <dbReference type="ARBA" id="ARBA00023242"/>
    </source>
</evidence>
<dbReference type="Gene3D" id="3.20.20.30">
    <property type="entry name" value="Luciferase-like domain"/>
    <property type="match status" value="1"/>
</dbReference>
<evidence type="ECO:0000313" key="15">
    <source>
        <dbReference type="EMBL" id="KAF3047771.1"/>
    </source>
</evidence>
<comment type="similarity">
    <text evidence="2">Belongs to the DNA mismatch repair MutS family. MSH3 subfamily.</text>
</comment>
<keyword evidence="4" id="KW-0547">Nucleotide-binding</keyword>
<dbReference type="EMBL" id="SWKV01000002">
    <property type="protein sequence ID" value="KAF3047771.1"/>
    <property type="molecule type" value="Genomic_DNA"/>
</dbReference>
<dbReference type="Proteomes" id="UP000758155">
    <property type="component" value="Unassembled WGS sequence"/>
</dbReference>
<dbReference type="Pfam" id="PF05190">
    <property type="entry name" value="MutS_IV"/>
    <property type="match status" value="1"/>
</dbReference>
<dbReference type="InterPro" id="IPR036661">
    <property type="entry name" value="Luciferase-like_sf"/>
</dbReference>
<proteinExistence type="inferred from homology"/>
<feature type="region of interest" description="Disordered" evidence="13">
    <location>
        <begin position="1167"/>
        <end position="1198"/>
    </location>
</feature>
<dbReference type="SUPFAM" id="SSF53150">
    <property type="entry name" value="DNA repair protein MutS, domain II"/>
    <property type="match status" value="1"/>
</dbReference>
<dbReference type="GO" id="GO:0050661">
    <property type="term" value="F:NADP binding"/>
    <property type="evidence" value="ECO:0007669"/>
    <property type="project" value="InterPro"/>
</dbReference>
<dbReference type="Pfam" id="PF05188">
    <property type="entry name" value="MutS_II"/>
    <property type="match status" value="1"/>
</dbReference>
<dbReference type="SUPFAM" id="SSF52540">
    <property type="entry name" value="P-loop containing nucleoside triphosphate hydrolases"/>
    <property type="match status" value="1"/>
</dbReference>
<keyword evidence="8" id="KW-0560">Oxidoreductase</keyword>
<dbReference type="InterPro" id="IPR036678">
    <property type="entry name" value="MutS_con_dom_sf"/>
</dbReference>
<dbReference type="InterPro" id="IPR024014">
    <property type="entry name" value="DMSO2_SphG"/>
</dbReference>
<dbReference type="GO" id="GO:0006312">
    <property type="term" value="P:mitotic recombination"/>
    <property type="evidence" value="ECO:0007669"/>
    <property type="project" value="TreeGrafter"/>
</dbReference>
<organism evidence="15 16">
    <name type="scientific">Didymella heteroderae</name>
    <dbReference type="NCBI Taxonomy" id="1769908"/>
    <lineage>
        <taxon>Eukaryota</taxon>
        <taxon>Fungi</taxon>
        <taxon>Dikarya</taxon>
        <taxon>Ascomycota</taxon>
        <taxon>Pezizomycotina</taxon>
        <taxon>Dothideomycetes</taxon>
        <taxon>Pleosporomycetidae</taxon>
        <taxon>Pleosporales</taxon>
        <taxon>Pleosporineae</taxon>
        <taxon>Didymellaceae</taxon>
        <taxon>Didymella</taxon>
    </lineage>
</organism>
<keyword evidence="7" id="KW-0067">ATP-binding</keyword>
<dbReference type="Gene3D" id="3.30.420.110">
    <property type="entry name" value="MutS, connector domain"/>
    <property type="match status" value="1"/>
</dbReference>
<dbReference type="Gene3D" id="3.40.50.300">
    <property type="entry name" value="P-loop containing nucleotide triphosphate hydrolases"/>
    <property type="match status" value="1"/>
</dbReference>
<dbReference type="InterPro" id="IPR036188">
    <property type="entry name" value="FAD/NAD-bd_sf"/>
</dbReference>
<comment type="subcellular location">
    <subcellularLocation>
        <location evidence="1">Nucleus</location>
    </subcellularLocation>
</comment>
<dbReference type="InterPro" id="IPR000432">
    <property type="entry name" value="DNA_mismatch_repair_MutS_C"/>
</dbReference>
<feature type="compositionally biased region" description="Polar residues" evidence="13">
    <location>
        <begin position="105"/>
        <end position="116"/>
    </location>
</feature>
<dbReference type="SUPFAM" id="SSF51679">
    <property type="entry name" value="Bacterial luciferase-like"/>
    <property type="match status" value="1"/>
</dbReference>
<name>A0A9P4WZZ6_9PLEO</name>
<comment type="caution">
    <text evidence="15">The sequence shown here is derived from an EMBL/GenBank/DDBJ whole genome shotgun (WGS) entry which is preliminary data.</text>
</comment>
<dbReference type="FunFam" id="3.40.1170.10:FF:000006">
    <property type="entry name" value="DNA mismatch repair protein"/>
    <property type="match status" value="1"/>
</dbReference>
<dbReference type="InterPro" id="IPR011251">
    <property type="entry name" value="Luciferase-like_dom"/>
</dbReference>
<evidence type="ECO:0000256" key="2">
    <source>
        <dbReference type="ARBA" id="ARBA00007094"/>
    </source>
</evidence>
<dbReference type="Pfam" id="PF00743">
    <property type="entry name" value="FMO-like"/>
    <property type="match status" value="2"/>
</dbReference>
<dbReference type="GO" id="GO:0005634">
    <property type="term" value="C:nucleus"/>
    <property type="evidence" value="ECO:0007669"/>
    <property type="project" value="UniProtKB-SubCell"/>
</dbReference>
<evidence type="ECO:0000256" key="13">
    <source>
        <dbReference type="SAM" id="MobiDB-lite"/>
    </source>
</evidence>
<dbReference type="GO" id="GO:0005524">
    <property type="term" value="F:ATP binding"/>
    <property type="evidence" value="ECO:0007669"/>
    <property type="project" value="UniProtKB-KW"/>
</dbReference>
<evidence type="ECO:0000256" key="10">
    <source>
        <dbReference type="ARBA" id="ARBA00023204"/>
    </source>
</evidence>
<dbReference type="InterPro" id="IPR007861">
    <property type="entry name" value="DNA_mismatch_repair_MutS_clamp"/>
</dbReference>
<evidence type="ECO:0000313" key="16">
    <source>
        <dbReference type="Proteomes" id="UP000758155"/>
    </source>
</evidence>
<dbReference type="NCBIfam" id="TIGR04021">
    <property type="entry name" value="LLM_DMSO2_sfnG"/>
    <property type="match status" value="1"/>
</dbReference>
<keyword evidence="5" id="KW-0227">DNA damage</keyword>
<dbReference type="GO" id="GO:0140664">
    <property type="term" value="F:ATP-dependent DNA damage sensor activity"/>
    <property type="evidence" value="ECO:0007669"/>
    <property type="project" value="InterPro"/>
</dbReference>
<evidence type="ECO:0000256" key="9">
    <source>
        <dbReference type="ARBA" id="ARBA00023125"/>
    </source>
</evidence>
<accession>A0A9P4WZZ6</accession>
<gene>
    <name evidence="15" type="primary">MSH3</name>
    <name evidence="15" type="ORF">E8E12_011645</name>
</gene>
<dbReference type="SMART" id="SM00533">
    <property type="entry name" value="MUTSd"/>
    <property type="match status" value="1"/>
</dbReference>
<dbReference type="FunFam" id="1.10.1420.10:FF:000004">
    <property type="entry name" value="DNA mismatch repair protein Msh3"/>
    <property type="match status" value="1"/>
</dbReference>
<feature type="domain" description="DNA mismatch repair proteins mutS family" evidence="14">
    <location>
        <begin position="980"/>
        <end position="996"/>
    </location>
</feature>
<sequence>MAPKSSQPPSSASQKTKQQSISSFFTPKPSQAPKSSQTPKAAPKLPPQAAPPVASFAALGDDEEKEASPLGKSILGRKRAETASGEDGEAPKRLRVSESEDPRASLSQATAASLNTPKPAKLTERTSKFLFSSSPPRRDENEATAEENDAAATQRERERLHEKFVKKLGRPDSFAELRRRNKILTEEEANGEAEAEEDDDEEASKPAAKGKKGAAMKKTASKLTPMEKQYLDIKRKHLDTVIVMEVGYKFKFFGEDARTASKELGIVCIPGKMRYDEHQSEAHLDRFASASFPVHRLQVHVKRLVKANHKVGVVRQIETAALKAAGDNRNTPFVRKLTNLYTKGTYVDDVEGLETGPEDKGPGAQATGYLLCITETNANGWGTDEKVQVGLVAVQPATGDIIYDDFEDGFMRSEIETRLLHIAPAEFLVVGDLSRATDKLIQHLSASKTNVFGDRSRVERVGKPKTMAAQAYGHISNFYAGKMKASQDGPPSSQSAILDKVHQLSEHVTICLSAMITYLSDYGLEHVFDLTKYFQPFSARSYMLLNGNTLSSLEIYQNQTNYTAKGSLFWTMDRTKTRFGQRLLRKWVGRPLIDKERLEERIAAVEELKNGENTIPYDKLKFLLSRITTDLEKVLIRIYYKKCTRPELLAALQALQDISGQYLQVKSPEQSGFLSTLLSEAVANIPRIYDDLVTFLERINTSAAKADDKYNFFQEAHEAEDINDLKLSIASVEDDLNTYRKDAAAKLGVSKVDYVTVAGIEYLIEVKRKSPQEKKVPASWQQISATKATLRFHTPEVKRMCQERDQYKESLAAACDAAFKRLLDEISAKYQELRDCVHSIATLDALFSLAILANQPGYVKPTFTDDIELNITGGRHPMVEQLLLDNYVPNDLNLSHAATRALLVTGPNMGGKSSYVRSAALIAIMGQIGSYVPATAARLGMLDAVFTRMGAFDNMLKGESTFMVELNETSDILKSATPRSLVILDELGRGTSTFDGVAIAEAVLDYVIRDLQSLTLFITHYQHLSKVHSRFTDGQLKNVHMSFEERDGGREVVFLYEVAEGTSHRSYGLNVARLARVPEKVIDVAGVKSVELEDNMAACKIGNLSRMVKSLMSGDSEESLEKVIESIEQLSVAIIGAGAAGAAAAAAFDAEDAFDIIQVFERRETPGGTWIYDPEPKPPSRLQPGQNPPDIDPPLRAPHKLPAAVAPTEQTRFDKTPIYDGLTTNVPEIIMSLSDERFAYGPFAPHWVPKQYIQNHFASHRTDRFLVLNTTVEDVARDNDAWKLTLRRHDPVQRVDIWWAEHFDALVIANGHYSIPYIPKVQGLDEYLRKYPERVTHSKFYRSPIHYPGKKVLIIGNSASGHDITIQLAQSGVVALPVYQSRRSRSRWDGSTPPSGVAWKPIITSYCSSGAIHFADGSVLKDVDTVIYCTGYKPSFPFWNAATNGAPLYNYEENRLEGFYQHTFSAKWQRDLGIIGLPRVLTFRSFEYQAIALARLFCGREANPLPSDEEMRDWEGKRIAQCRQEGRQFHTILWDDGETVEWFSYWVPNVSGGLVISKIPQRTSWDLKSNARYAQTAERVGFEYALTQIRFTASYGAANQHESVTFSQALLHQTERLKLIAAILPGPWNPTIAAKQIASIDNYTNGRIAVNIVSGWFKGEFTAVGQWWLEHAERYRRSREFIEALKGIWTAGEKGFTYGGDFYQYRGYNLSPKPLRWEGREHPEIFQGGNSDDARDNGAQVSDWYFMNGNDLEGFRTQIQDVKERARKVGREQHVRFAVNSFVILRETEEEAIQVLREIQGKADTEAVEAFRDAVQQAGASTGNKKGMWADSKVEDLVQYNDGFKTKLIGTKEQIADRILLLKSLGVNLVLTAFLHYEDDIEAYGREVLPLVRKLEAEGRGKDAEDEIRRTGDIYRK</sequence>
<dbReference type="InterPro" id="IPR045076">
    <property type="entry name" value="MutS"/>
</dbReference>
<dbReference type="Gene3D" id="3.40.1170.10">
    <property type="entry name" value="DNA repair protein MutS, domain I"/>
    <property type="match status" value="1"/>
</dbReference>
<dbReference type="SUPFAM" id="SSF48334">
    <property type="entry name" value="DNA repair protein MutS, domain III"/>
    <property type="match status" value="1"/>
</dbReference>
<evidence type="ECO:0000256" key="5">
    <source>
        <dbReference type="ARBA" id="ARBA00022763"/>
    </source>
</evidence>
<dbReference type="InterPro" id="IPR007695">
    <property type="entry name" value="DNA_mismatch_repair_MutS-lik_N"/>
</dbReference>
<evidence type="ECO:0000256" key="4">
    <source>
        <dbReference type="ARBA" id="ARBA00022741"/>
    </source>
</evidence>
<keyword evidence="11" id="KW-0539">Nucleus</keyword>
<dbReference type="Pfam" id="PF00488">
    <property type="entry name" value="MutS_V"/>
    <property type="match status" value="1"/>
</dbReference>
<dbReference type="SUPFAM" id="SSF51905">
    <property type="entry name" value="FAD/NAD(P)-binding domain"/>
    <property type="match status" value="1"/>
</dbReference>
<keyword evidence="3" id="KW-0285">Flavoprotein</keyword>
<dbReference type="InterPro" id="IPR007696">
    <property type="entry name" value="DNA_mismatch_repair_MutS_core"/>
</dbReference>
<dbReference type="SMART" id="SM00534">
    <property type="entry name" value="MUTSac"/>
    <property type="match status" value="1"/>
</dbReference>
<dbReference type="InterPro" id="IPR020946">
    <property type="entry name" value="Flavin_mOase-like"/>
</dbReference>
<protein>
    <recommendedName>
        <fullName evidence="12">MutS protein homolog 3</fullName>
    </recommendedName>
</protein>
<dbReference type="CDD" id="cd01094">
    <property type="entry name" value="Alkanesulfonate_monoxygenase"/>
    <property type="match status" value="1"/>
</dbReference>
<feature type="compositionally biased region" description="Acidic residues" evidence="13">
    <location>
        <begin position="188"/>
        <end position="202"/>
    </location>
</feature>
<feature type="compositionally biased region" description="Basic and acidic residues" evidence="13">
    <location>
        <begin position="89"/>
        <end position="103"/>
    </location>
</feature>
<dbReference type="FunFam" id="3.30.420.110:FF:000008">
    <property type="entry name" value="DNA mismatch repair protein"/>
    <property type="match status" value="1"/>
</dbReference>
<dbReference type="InterPro" id="IPR007860">
    <property type="entry name" value="DNA_mmatch_repair_MutS_con_dom"/>
</dbReference>
<dbReference type="Gene3D" id="1.10.1420.10">
    <property type="match status" value="2"/>
</dbReference>
<keyword evidence="10" id="KW-0234">DNA repair</keyword>
<feature type="region of interest" description="Disordered" evidence="13">
    <location>
        <begin position="188"/>
        <end position="220"/>
    </location>
</feature>
<keyword evidence="6" id="KW-0274">FAD</keyword>
<keyword evidence="9" id="KW-0238">DNA-binding</keyword>
<dbReference type="SUPFAM" id="SSF55271">
    <property type="entry name" value="DNA repair protein MutS, domain I"/>
    <property type="match status" value="1"/>
</dbReference>
<reference evidence="15" key="1">
    <citation type="submission" date="2019-04" db="EMBL/GenBank/DDBJ databases">
        <title>Sequencing of skin fungus with MAO and IRED activity.</title>
        <authorList>
            <person name="Marsaioli A.J."/>
            <person name="Bonatto J.M.C."/>
            <person name="Reis Junior O."/>
        </authorList>
    </citation>
    <scope>NUCLEOTIDE SEQUENCE</scope>
    <source>
        <strain evidence="15">28M1</strain>
    </source>
</reference>
<feature type="compositionally biased region" description="Low complexity" evidence="13">
    <location>
        <begin position="1"/>
        <end position="23"/>
    </location>
</feature>
<evidence type="ECO:0000256" key="1">
    <source>
        <dbReference type="ARBA" id="ARBA00004123"/>
    </source>
</evidence>
<dbReference type="GO" id="GO:0004499">
    <property type="term" value="F:N,N-dimethylaniline monooxygenase activity"/>
    <property type="evidence" value="ECO:0007669"/>
    <property type="project" value="InterPro"/>
</dbReference>
<dbReference type="GO" id="GO:0030983">
    <property type="term" value="F:mismatched DNA binding"/>
    <property type="evidence" value="ECO:0007669"/>
    <property type="project" value="InterPro"/>
</dbReference>
<evidence type="ECO:0000256" key="12">
    <source>
        <dbReference type="ARBA" id="ARBA00029792"/>
    </source>
</evidence>
<dbReference type="PANTHER" id="PTHR11361:SF122">
    <property type="entry name" value="DNA MISMATCH REPAIR PROTEIN MSH3"/>
    <property type="match status" value="1"/>
</dbReference>
<dbReference type="InterPro" id="IPR016151">
    <property type="entry name" value="DNA_mismatch_repair_MutS_N"/>
</dbReference>
<dbReference type="InterPro" id="IPR027417">
    <property type="entry name" value="P-loop_NTPase"/>
</dbReference>
<evidence type="ECO:0000256" key="7">
    <source>
        <dbReference type="ARBA" id="ARBA00022840"/>
    </source>
</evidence>
<evidence type="ECO:0000256" key="8">
    <source>
        <dbReference type="ARBA" id="ARBA00023002"/>
    </source>
</evidence>
<dbReference type="OrthoDB" id="121051at2759"/>
<dbReference type="GO" id="GO:0006298">
    <property type="term" value="P:mismatch repair"/>
    <property type="evidence" value="ECO:0007669"/>
    <property type="project" value="InterPro"/>
</dbReference>
<keyword evidence="16" id="KW-1185">Reference proteome</keyword>
<dbReference type="PROSITE" id="PS00486">
    <property type="entry name" value="DNA_MISMATCH_REPAIR_2"/>
    <property type="match status" value="1"/>
</dbReference>
<feature type="compositionally biased region" description="Pro residues" evidence="13">
    <location>
        <begin position="1177"/>
        <end position="1196"/>
    </location>
</feature>
<evidence type="ECO:0000256" key="3">
    <source>
        <dbReference type="ARBA" id="ARBA00022630"/>
    </source>
</evidence>
<feature type="compositionally biased region" description="Polar residues" evidence="13">
    <location>
        <begin position="24"/>
        <end position="38"/>
    </location>
</feature>
<evidence type="ECO:0000259" key="14">
    <source>
        <dbReference type="PROSITE" id="PS00486"/>
    </source>
</evidence>
<evidence type="ECO:0000256" key="6">
    <source>
        <dbReference type="ARBA" id="ARBA00022827"/>
    </source>
</evidence>
<dbReference type="Pfam" id="PF05192">
    <property type="entry name" value="MutS_III"/>
    <property type="match status" value="1"/>
</dbReference>
<dbReference type="Gene3D" id="3.50.50.60">
    <property type="entry name" value="FAD/NAD(P)-binding domain"/>
    <property type="match status" value="2"/>
</dbReference>
<feature type="region of interest" description="Disordered" evidence="13">
    <location>
        <begin position="1"/>
        <end position="159"/>
    </location>
</feature>